<feature type="transmembrane region" description="Helical" evidence="7">
    <location>
        <begin position="157"/>
        <end position="174"/>
    </location>
</feature>
<keyword evidence="6 7" id="KW-0472">Membrane</keyword>
<feature type="transmembrane region" description="Helical" evidence="7">
    <location>
        <begin position="331"/>
        <end position="352"/>
    </location>
</feature>
<accession>A0A2T2XC48</accession>
<dbReference type="EMBL" id="PXYW01000053">
    <property type="protein sequence ID" value="PSR32069.1"/>
    <property type="molecule type" value="Genomic_DNA"/>
</dbReference>
<dbReference type="Proteomes" id="UP000242972">
    <property type="component" value="Unassembled WGS sequence"/>
</dbReference>
<comment type="similarity">
    <text evidence="2">Belongs to the acyltransferase 3 family.</text>
</comment>
<feature type="transmembrane region" description="Helical" evidence="7">
    <location>
        <begin position="194"/>
        <end position="212"/>
    </location>
</feature>
<evidence type="ECO:0000256" key="5">
    <source>
        <dbReference type="ARBA" id="ARBA00022989"/>
    </source>
</evidence>
<dbReference type="GO" id="GO:0005886">
    <property type="term" value="C:plasma membrane"/>
    <property type="evidence" value="ECO:0007669"/>
    <property type="project" value="UniProtKB-SubCell"/>
</dbReference>
<feature type="transmembrane region" description="Helical" evidence="7">
    <location>
        <begin position="131"/>
        <end position="150"/>
    </location>
</feature>
<dbReference type="GO" id="GO:0016413">
    <property type="term" value="F:O-acetyltransferase activity"/>
    <property type="evidence" value="ECO:0007669"/>
    <property type="project" value="TreeGrafter"/>
</dbReference>
<dbReference type="InterPro" id="IPR002656">
    <property type="entry name" value="Acyl_transf_3_dom"/>
</dbReference>
<dbReference type="PANTHER" id="PTHR40074">
    <property type="entry name" value="O-ACETYLTRANSFERASE WECH"/>
    <property type="match status" value="1"/>
</dbReference>
<feature type="transmembrane region" description="Helical" evidence="7">
    <location>
        <begin position="304"/>
        <end position="325"/>
    </location>
</feature>
<dbReference type="PANTHER" id="PTHR40074:SF2">
    <property type="entry name" value="O-ACETYLTRANSFERASE WECH"/>
    <property type="match status" value="1"/>
</dbReference>
<name>A0A2T2XC48_9FIRM</name>
<reference evidence="9 10" key="1">
    <citation type="journal article" date="2014" name="BMC Genomics">
        <title>Comparison of environmental and isolate Sulfobacillus genomes reveals diverse carbon, sulfur, nitrogen, and hydrogen metabolisms.</title>
        <authorList>
            <person name="Justice N.B."/>
            <person name="Norman A."/>
            <person name="Brown C.T."/>
            <person name="Singh A."/>
            <person name="Thomas B.C."/>
            <person name="Banfield J.F."/>
        </authorList>
    </citation>
    <scope>NUCLEOTIDE SEQUENCE [LARGE SCALE GENOMIC DNA]</scope>
    <source>
        <strain evidence="9">AMDSBA4</strain>
    </source>
</reference>
<feature type="transmembrane region" description="Helical" evidence="7">
    <location>
        <begin position="261"/>
        <end position="280"/>
    </location>
</feature>
<keyword evidence="3" id="KW-1003">Cell membrane</keyword>
<evidence type="ECO:0000256" key="2">
    <source>
        <dbReference type="ARBA" id="ARBA00007400"/>
    </source>
</evidence>
<feature type="transmembrane region" description="Helical" evidence="7">
    <location>
        <begin position="93"/>
        <end position="111"/>
    </location>
</feature>
<keyword evidence="4 7" id="KW-0812">Transmembrane</keyword>
<proteinExistence type="inferred from homology"/>
<dbReference type="GO" id="GO:0009246">
    <property type="term" value="P:enterobacterial common antigen biosynthetic process"/>
    <property type="evidence" value="ECO:0007669"/>
    <property type="project" value="TreeGrafter"/>
</dbReference>
<feature type="transmembrane region" description="Helical" evidence="7">
    <location>
        <begin position="224"/>
        <end position="241"/>
    </location>
</feature>
<keyword evidence="9" id="KW-0808">Transferase</keyword>
<evidence type="ECO:0000313" key="10">
    <source>
        <dbReference type="Proteomes" id="UP000242972"/>
    </source>
</evidence>
<evidence type="ECO:0000256" key="7">
    <source>
        <dbReference type="SAM" id="Phobius"/>
    </source>
</evidence>
<protein>
    <submittedName>
        <fullName evidence="9">Acyltransferase</fullName>
    </submittedName>
</protein>
<organism evidence="9 10">
    <name type="scientific">Sulfobacillus benefaciens</name>
    <dbReference type="NCBI Taxonomy" id="453960"/>
    <lineage>
        <taxon>Bacteria</taxon>
        <taxon>Bacillati</taxon>
        <taxon>Bacillota</taxon>
        <taxon>Clostridia</taxon>
        <taxon>Eubacteriales</taxon>
        <taxon>Clostridiales Family XVII. Incertae Sedis</taxon>
        <taxon>Sulfobacillus</taxon>
    </lineage>
</organism>
<feature type="domain" description="Acyltransferase 3" evidence="8">
    <location>
        <begin position="14"/>
        <end position="345"/>
    </location>
</feature>
<evidence type="ECO:0000256" key="1">
    <source>
        <dbReference type="ARBA" id="ARBA00004651"/>
    </source>
</evidence>
<keyword evidence="9" id="KW-0012">Acyltransferase</keyword>
<keyword evidence="5 7" id="KW-1133">Transmembrane helix</keyword>
<comment type="subcellular location">
    <subcellularLocation>
        <location evidence="1">Cell membrane</location>
        <topology evidence="1">Multi-pass membrane protein</topology>
    </subcellularLocation>
</comment>
<evidence type="ECO:0000313" key="9">
    <source>
        <dbReference type="EMBL" id="PSR32069.1"/>
    </source>
</evidence>
<evidence type="ECO:0000256" key="6">
    <source>
        <dbReference type="ARBA" id="ARBA00023136"/>
    </source>
</evidence>
<sequence length="385" mass="43700">MMTSTGESKKPFVRSLDVVRAVTIVSVIMVHSTWFTANGGGSVTAGAILSVLHFTRESFMALTGFVLTYSLWDRPARWGRFWVKRYRLIAIPYISWSAAYLTLSMPVWPIVPYVSKLLQDLPTGAAWFHLYYLLITMQFYMVMPGFLWIIRRCQNHAWRLVAMAAVLEVALMAYDQYGLSTHPGGLNAYTGTEVWTYGLYFIIGGMMASRWTEVSGWLKSHSRTVLGFFAFGILAMLAFYFGQLQGQASRINFADAVLQPAMVLESAAIFLALVRVGIWYQKYWQRSIIPWHARIMKRIADASFGMYLMHPMILQGWLLLIHYWRWKPNPWFLDGLTVAILVISSAAITGILSRTSWAPWIIGRSASGRMMTAPAEEPSWVPSNA</sequence>
<evidence type="ECO:0000256" key="3">
    <source>
        <dbReference type="ARBA" id="ARBA00022475"/>
    </source>
</evidence>
<evidence type="ECO:0000256" key="4">
    <source>
        <dbReference type="ARBA" id="ARBA00022692"/>
    </source>
</evidence>
<dbReference type="AlphaFoldDB" id="A0A2T2XC48"/>
<gene>
    <name evidence="9" type="ORF">C7B46_16020</name>
</gene>
<dbReference type="Pfam" id="PF01757">
    <property type="entry name" value="Acyl_transf_3"/>
    <property type="match status" value="1"/>
</dbReference>
<evidence type="ECO:0000259" key="8">
    <source>
        <dbReference type="Pfam" id="PF01757"/>
    </source>
</evidence>
<comment type="caution">
    <text evidence="9">The sequence shown here is derived from an EMBL/GenBank/DDBJ whole genome shotgun (WGS) entry which is preliminary data.</text>
</comment>